<feature type="region of interest" description="Disordered" evidence="1">
    <location>
        <begin position="57"/>
        <end position="78"/>
    </location>
</feature>
<protein>
    <submittedName>
        <fullName evidence="2">Uncharacterized protein</fullName>
    </submittedName>
</protein>
<organism evidence="2 3">
    <name type="scientific">Stachybotrys chartarum (strain CBS 109288 / IBT 7711)</name>
    <name type="common">Toxic black mold</name>
    <name type="synonym">Stilbospora chartarum</name>
    <dbReference type="NCBI Taxonomy" id="1280523"/>
    <lineage>
        <taxon>Eukaryota</taxon>
        <taxon>Fungi</taxon>
        <taxon>Dikarya</taxon>
        <taxon>Ascomycota</taxon>
        <taxon>Pezizomycotina</taxon>
        <taxon>Sordariomycetes</taxon>
        <taxon>Hypocreomycetidae</taxon>
        <taxon>Hypocreales</taxon>
        <taxon>Stachybotryaceae</taxon>
        <taxon>Stachybotrys</taxon>
    </lineage>
</organism>
<dbReference type="EMBL" id="KL647752">
    <property type="protein sequence ID" value="KEY73800.1"/>
    <property type="molecule type" value="Genomic_DNA"/>
</dbReference>
<evidence type="ECO:0000256" key="1">
    <source>
        <dbReference type="SAM" id="MobiDB-lite"/>
    </source>
</evidence>
<evidence type="ECO:0000313" key="3">
    <source>
        <dbReference type="Proteomes" id="UP000028045"/>
    </source>
</evidence>
<gene>
    <name evidence="2" type="ORF">S7711_10667</name>
</gene>
<dbReference type="AlphaFoldDB" id="A0A084B8C1"/>
<dbReference type="HOGENOM" id="CLU_2623615_0_0_1"/>
<reference evidence="2 3" key="1">
    <citation type="journal article" date="2014" name="BMC Genomics">
        <title>Comparative genome sequencing reveals chemotype-specific gene clusters in the toxigenic black mold Stachybotrys.</title>
        <authorList>
            <person name="Semeiks J."/>
            <person name="Borek D."/>
            <person name="Otwinowski Z."/>
            <person name="Grishin N.V."/>
        </authorList>
    </citation>
    <scope>NUCLEOTIDE SEQUENCE [LARGE SCALE GENOMIC DNA]</scope>
    <source>
        <strain evidence="3">CBS 109288 / IBT 7711</strain>
    </source>
</reference>
<proteinExistence type="predicted"/>
<sequence>MNLQALDELRELEPYQSVIDATPTDDITEVGGDNEGDGLAVMKGSGTMSEVPLLLVEGAAASTEPGPDSKGQSRREVE</sequence>
<dbReference type="Proteomes" id="UP000028045">
    <property type="component" value="Unassembled WGS sequence"/>
</dbReference>
<name>A0A084B8C1_STACB</name>
<accession>A0A084B8C1</accession>
<evidence type="ECO:0000313" key="2">
    <source>
        <dbReference type="EMBL" id="KEY73800.1"/>
    </source>
</evidence>
<keyword evidence="3" id="KW-1185">Reference proteome</keyword>